<keyword evidence="2" id="KW-0812">Transmembrane</keyword>
<feature type="region of interest" description="Disordered" evidence="1">
    <location>
        <begin position="482"/>
        <end position="502"/>
    </location>
</feature>
<dbReference type="Pfam" id="PF01019">
    <property type="entry name" value="G_glu_transpept"/>
    <property type="match status" value="1"/>
</dbReference>
<accession>A0AAJ7BYG1</accession>
<evidence type="ECO:0000256" key="1">
    <source>
        <dbReference type="SAM" id="MobiDB-lite"/>
    </source>
</evidence>
<dbReference type="SUPFAM" id="SSF56235">
    <property type="entry name" value="N-terminal nucleophile aminohydrolases (Ntn hydrolases)"/>
    <property type="match status" value="1"/>
</dbReference>
<dbReference type="PANTHER" id="PTHR11686">
    <property type="entry name" value="GAMMA GLUTAMYL TRANSPEPTIDASE"/>
    <property type="match status" value="1"/>
</dbReference>
<dbReference type="Gene3D" id="3.60.20.40">
    <property type="match status" value="1"/>
</dbReference>
<name>A0AAJ7BYG1_CEPCN</name>
<dbReference type="PRINTS" id="PR01210">
    <property type="entry name" value="GGTRANSPTASE"/>
</dbReference>
<reference evidence="4" key="1">
    <citation type="submission" date="2025-08" db="UniProtKB">
        <authorList>
            <consortium name="RefSeq"/>
        </authorList>
    </citation>
    <scope>IDENTIFICATION</scope>
</reference>
<dbReference type="Proteomes" id="UP000694920">
    <property type="component" value="Unplaced"/>
</dbReference>
<dbReference type="GeneID" id="107268858"/>
<dbReference type="InterPro" id="IPR000101">
    <property type="entry name" value="GGT_peptidase"/>
</dbReference>
<keyword evidence="3" id="KW-1185">Reference proteome</keyword>
<dbReference type="AlphaFoldDB" id="A0AAJ7BYG1"/>
<evidence type="ECO:0000313" key="3">
    <source>
        <dbReference type="Proteomes" id="UP000694920"/>
    </source>
</evidence>
<evidence type="ECO:0000256" key="2">
    <source>
        <dbReference type="SAM" id="Phobius"/>
    </source>
</evidence>
<gene>
    <name evidence="4" type="primary">LOC107268858</name>
</gene>
<keyword evidence="4" id="KW-0378">Hydrolase</keyword>
<protein>
    <submittedName>
        <fullName evidence="4">Glutathione hydrolase 7</fullName>
    </submittedName>
</protein>
<dbReference type="GO" id="GO:0005886">
    <property type="term" value="C:plasma membrane"/>
    <property type="evidence" value="ECO:0007669"/>
    <property type="project" value="TreeGrafter"/>
</dbReference>
<dbReference type="GO" id="GO:0006751">
    <property type="term" value="P:glutathione catabolic process"/>
    <property type="evidence" value="ECO:0007669"/>
    <property type="project" value="InterPro"/>
</dbReference>
<dbReference type="KEGG" id="ccin:107268858"/>
<dbReference type="InterPro" id="IPR043137">
    <property type="entry name" value="GGT_ssub_C"/>
</dbReference>
<dbReference type="PANTHER" id="PTHR11686:SF9">
    <property type="entry name" value="RE13973P"/>
    <property type="match status" value="1"/>
</dbReference>
<keyword evidence="2" id="KW-0472">Membrane</keyword>
<keyword evidence="2" id="KW-1133">Transmembrane helix</keyword>
<proteinExistence type="predicted"/>
<feature type="transmembrane region" description="Helical" evidence="2">
    <location>
        <begin position="34"/>
        <end position="56"/>
    </location>
</feature>
<organism evidence="3 4">
    <name type="scientific">Cephus cinctus</name>
    <name type="common">Wheat stem sawfly</name>
    <dbReference type="NCBI Taxonomy" id="211228"/>
    <lineage>
        <taxon>Eukaryota</taxon>
        <taxon>Metazoa</taxon>
        <taxon>Ecdysozoa</taxon>
        <taxon>Arthropoda</taxon>
        <taxon>Hexapoda</taxon>
        <taxon>Insecta</taxon>
        <taxon>Pterygota</taxon>
        <taxon>Neoptera</taxon>
        <taxon>Endopterygota</taxon>
        <taxon>Hymenoptera</taxon>
        <taxon>Cephoidea</taxon>
        <taxon>Cephidae</taxon>
        <taxon>Cephus</taxon>
    </lineage>
</organism>
<sequence length="502" mass="54610">MSYDRQILTEDCPLTKDKSSQFKLSTCCGGGLKIIVSSFIVLTIAVTAALIFQLLYSTNISQSIAGVNGAVATDYTNCSQIGTTILRKGGNAVDAAVAATLCMAVVAPEKTGLGGGGYMMIYNHRDQTDPLIIDFANNTISDLFAARSIRIPALLRGLEFAQTSWGNLPWYKVVKPLADLARNGFVVSKEFAYEISKNTEYANLYGNINPGEILLLPTLAETLDAVAEFGADVFYNGTVVKKFLQDALLSEYSLQELALYKPEVTVARKTNFYGYTIYYPLRALPLEQTLQALENLKIMEQNSSYLNSQILVAQSLVSSNFKYSKVDPNAESQRYASVVAMDWQDKYVSVVTGLSAPLGLARLSPAGFLLDGTVAGNTLASFAPVAFRDTLSICGLRGVFGSDDPTVIGELLSNLLILGMNASTAVEYPRYYLRYDNIAVESDERHSVDTMLQIHLDTIANLPKTDASLISKSVNVITKHKDSVTSHSDSRGGALASRYKRI</sequence>
<dbReference type="InterPro" id="IPR029055">
    <property type="entry name" value="Ntn_hydrolases_N"/>
</dbReference>
<dbReference type="RefSeq" id="XP_015597521.1">
    <property type="nucleotide sequence ID" value="XM_015742035.2"/>
</dbReference>
<dbReference type="GO" id="GO:0036374">
    <property type="term" value="F:glutathione hydrolase activity"/>
    <property type="evidence" value="ECO:0007669"/>
    <property type="project" value="InterPro"/>
</dbReference>
<evidence type="ECO:0000313" key="4">
    <source>
        <dbReference type="RefSeq" id="XP_015597521.1"/>
    </source>
</evidence>